<evidence type="ECO:0000256" key="7">
    <source>
        <dbReference type="ARBA" id="ARBA00023195"/>
    </source>
</evidence>
<evidence type="ECO:0000313" key="11">
    <source>
        <dbReference type="EMBL" id="DBA56082.1"/>
    </source>
</evidence>
<dbReference type="PANTHER" id="PTHR30629:SF2">
    <property type="entry name" value="PROPHAGE INTEGRASE INTS-RELATED"/>
    <property type="match status" value="1"/>
</dbReference>
<dbReference type="SUPFAM" id="SSF56349">
    <property type="entry name" value="DNA breaking-rejoining enzymes"/>
    <property type="match status" value="1"/>
</dbReference>
<evidence type="ECO:0000256" key="3">
    <source>
        <dbReference type="ARBA" id="ARBA00022679"/>
    </source>
</evidence>
<dbReference type="Pfam" id="PF13102">
    <property type="entry name" value="Phage_int_SAM_5"/>
    <property type="match status" value="1"/>
</dbReference>
<dbReference type="EMBL" id="BK068108">
    <property type="protein sequence ID" value="DBA56082.1"/>
    <property type="molecule type" value="Genomic_DNA"/>
</dbReference>
<evidence type="ECO:0000256" key="1">
    <source>
        <dbReference type="ARBA" id="ARBA00008857"/>
    </source>
</evidence>
<dbReference type="InterPro" id="IPR010998">
    <property type="entry name" value="Integrase_recombinase_N"/>
</dbReference>
<evidence type="ECO:0000256" key="2">
    <source>
        <dbReference type="ARBA" id="ARBA00016082"/>
    </source>
</evidence>
<dbReference type="PANTHER" id="PTHR30629">
    <property type="entry name" value="PROPHAGE INTEGRASE"/>
    <property type="match status" value="1"/>
</dbReference>
<dbReference type="CDD" id="cd00397">
    <property type="entry name" value="DNA_BRE_C"/>
    <property type="match status" value="1"/>
</dbReference>
<dbReference type="GO" id="GO:0046718">
    <property type="term" value="P:symbiont entry into host cell"/>
    <property type="evidence" value="ECO:0007669"/>
    <property type="project" value="UniProtKB-KW"/>
</dbReference>
<dbReference type="GO" id="GO:0044826">
    <property type="term" value="P:viral genome integration into host DNA"/>
    <property type="evidence" value="ECO:0007669"/>
    <property type="project" value="UniProtKB-KW"/>
</dbReference>
<proteinExistence type="inferred from homology"/>
<feature type="domain" description="Tyr recombinase" evidence="10">
    <location>
        <begin position="244"/>
        <end position="425"/>
    </location>
</feature>
<dbReference type="InterPro" id="IPR013762">
    <property type="entry name" value="Integrase-like_cat_sf"/>
</dbReference>
<dbReference type="GO" id="GO:0003677">
    <property type="term" value="F:DNA binding"/>
    <property type="evidence" value="ECO:0007669"/>
    <property type="project" value="UniProtKB-KW"/>
</dbReference>
<dbReference type="InterPro" id="IPR011010">
    <property type="entry name" value="DNA_brk_join_enz"/>
</dbReference>
<evidence type="ECO:0000256" key="9">
    <source>
        <dbReference type="ARBA" id="ARBA00049605"/>
    </source>
</evidence>
<comment type="function">
    <text evidence="9">Integrase is necessary for integration of the phage into the host genome by site-specific recombination. In conjunction with excisionase, integrase is also necessary for excision of the prophage from the host genome.</text>
</comment>
<dbReference type="Pfam" id="PF00589">
    <property type="entry name" value="Phage_integrase"/>
    <property type="match status" value="1"/>
</dbReference>
<keyword evidence="7" id="KW-1179">Viral genome integration</keyword>
<name>A0AAT9J975_9CAUD</name>
<dbReference type="GO" id="GO:0075713">
    <property type="term" value="P:establishment of integrated proviral latency"/>
    <property type="evidence" value="ECO:0007669"/>
    <property type="project" value="UniProtKB-KW"/>
</dbReference>
<evidence type="ECO:0000256" key="8">
    <source>
        <dbReference type="ARBA" id="ARBA00023296"/>
    </source>
</evidence>
<evidence type="ECO:0000256" key="5">
    <source>
        <dbReference type="ARBA" id="ARBA00023125"/>
    </source>
</evidence>
<dbReference type="PROSITE" id="PS51898">
    <property type="entry name" value="TYR_RECOMBINASE"/>
    <property type="match status" value="1"/>
</dbReference>
<organism evidence="11">
    <name type="scientific">Porphyromonas phage phage027a_F0568</name>
    <dbReference type="NCBI Taxonomy" id="3154117"/>
    <lineage>
        <taxon>Viruses</taxon>
        <taxon>Duplodnaviria</taxon>
        <taxon>Heunggongvirae</taxon>
        <taxon>Uroviricota</taxon>
        <taxon>Caudoviricetes</taxon>
        <taxon>Nixviridae</taxon>
        <taxon>Haasevirus</taxon>
        <taxon>Haasevirus pging00T</taxon>
    </lineage>
</organism>
<keyword evidence="8" id="KW-1160">Virus entry into host cell</keyword>
<feature type="non-terminal residue" evidence="11">
    <location>
        <position position="1"/>
    </location>
</feature>
<sequence length="430" mass="51163">PVTPTGWWSIAFKPSDWPLFLKKHGTITRQSQIECGRCHQIFEDMANNIDEIISYTPAELRVGKETYVSLYAYDPAEKKLRRKRYKLNHIKPAAERKRYGRDLCTRLNEQLRQGWNPFIDAESIKGYAKFEDAVTDWIRRQERLMRDAITREATYVEYASKVRNLLRYNSKLKAPATYIYQMDARYLNDFLDYIYIERGNTAKTYNNYIRVLSVMCKFFLERGYLNNDPTAKIKSISKSRLPQKERNIISPGDLRKIYEYLSEHNKHYLLACYLEYYCFVRPKELSLLQVGDISYKDRVLLIRREVAKNRKEQITTLPDVVINMMVDLEIHNYPNSYYIFSDKFMPGRDRRSEKTFRDEWLKMRRKLKLPENYQFYSLKDSGVSDMLDKNIPTIAVRDQARHSSVSVTEIYAQKRARKANADILRFEGEF</sequence>
<protein>
    <recommendedName>
        <fullName evidence="2">Integrase</fullName>
    </recommendedName>
</protein>
<dbReference type="InterPro" id="IPR025269">
    <property type="entry name" value="SAM-like_dom"/>
</dbReference>
<dbReference type="GO" id="GO:0015074">
    <property type="term" value="P:DNA integration"/>
    <property type="evidence" value="ECO:0007669"/>
    <property type="project" value="UniProtKB-KW"/>
</dbReference>
<dbReference type="Gene3D" id="1.10.443.10">
    <property type="entry name" value="Intergrase catalytic core"/>
    <property type="match status" value="1"/>
</dbReference>
<reference evidence="11" key="2">
    <citation type="submission" date="2024-05" db="EMBL/GenBank/DDBJ databases">
        <authorList>
            <person name="Matrishin C.B."/>
            <person name="Kauffman K.M."/>
        </authorList>
    </citation>
    <scope>NUCLEOTIDE SEQUENCE</scope>
</reference>
<evidence type="ECO:0000256" key="6">
    <source>
        <dbReference type="ARBA" id="ARBA00023172"/>
    </source>
</evidence>
<dbReference type="InterPro" id="IPR002104">
    <property type="entry name" value="Integrase_catalytic"/>
</dbReference>
<reference evidence="11" key="1">
    <citation type="journal article" date="2023" name="Microbiome">
        <title>Phages are unrecognized players in the ecology of the oral pathogen Porphyromonas gingivalis.</title>
        <authorList>
            <person name="Matrishin C.B."/>
            <person name="Haase E.M."/>
            <person name="Dewhirst F.E."/>
            <person name="Mark Welch J.L."/>
            <person name="Miranda-Sanchez F."/>
            <person name="Chen T."/>
            <person name="MacFarland D.C."/>
            <person name="Kauffman K.M."/>
        </authorList>
    </citation>
    <scope>NUCLEOTIDE SEQUENCE</scope>
</reference>
<keyword evidence="4" id="KW-0229">DNA integration</keyword>
<evidence type="ECO:0000259" key="10">
    <source>
        <dbReference type="PROSITE" id="PS51898"/>
    </source>
</evidence>
<keyword evidence="6" id="KW-0233">DNA recombination</keyword>
<evidence type="ECO:0000256" key="4">
    <source>
        <dbReference type="ARBA" id="ARBA00022908"/>
    </source>
</evidence>
<dbReference type="GO" id="GO:0006310">
    <property type="term" value="P:DNA recombination"/>
    <property type="evidence" value="ECO:0007669"/>
    <property type="project" value="UniProtKB-KW"/>
</dbReference>
<dbReference type="InterPro" id="IPR050808">
    <property type="entry name" value="Phage_Integrase"/>
</dbReference>
<keyword evidence="3" id="KW-0808">Transferase</keyword>
<dbReference type="Gene3D" id="1.10.150.130">
    <property type="match status" value="1"/>
</dbReference>
<accession>A0AAT9J975</accession>
<keyword evidence="5" id="KW-0238">DNA-binding</keyword>
<comment type="similarity">
    <text evidence="1">Belongs to the 'phage' integrase family.</text>
</comment>